<evidence type="ECO:0000313" key="1">
    <source>
        <dbReference type="EMBL" id="KAF7837068.1"/>
    </source>
</evidence>
<dbReference type="Proteomes" id="UP000634136">
    <property type="component" value="Unassembled WGS sequence"/>
</dbReference>
<evidence type="ECO:0000313" key="2">
    <source>
        <dbReference type="Proteomes" id="UP000634136"/>
    </source>
</evidence>
<reference evidence="1" key="1">
    <citation type="submission" date="2020-09" db="EMBL/GenBank/DDBJ databases">
        <title>Genome-Enabled Discovery of Anthraquinone Biosynthesis in Senna tora.</title>
        <authorList>
            <person name="Kang S.-H."/>
            <person name="Pandey R.P."/>
            <person name="Lee C.-M."/>
            <person name="Sim J.-S."/>
            <person name="Jeong J.-T."/>
            <person name="Choi B.-S."/>
            <person name="Jung M."/>
            <person name="Ginzburg D."/>
            <person name="Zhao K."/>
            <person name="Won S.Y."/>
            <person name="Oh T.-J."/>
            <person name="Yu Y."/>
            <person name="Kim N.-H."/>
            <person name="Lee O.R."/>
            <person name="Lee T.-H."/>
            <person name="Bashyal P."/>
            <person name="Kim T.-S."/>
            <person name="Lee W.-H."/>
            <person name="Kawkins C."/>
            <person name="Kim C.-K."/>
            <person name="Kim J.S."/>
            <person name="Ahn B.O."/>
            <person name="Rhee S.Y."/>
            <person name="Sohng J.K."/>
        </authorList>
    </citation>
    <scope>NUCLEOTIDE SEQUENCE</scope>
    <source>
        <tissue evidence="1">Leaf</tissue>
    </source>
</reference>
<keyword evidence="2" id="KW-1185">Reference proteome</keyword>
<name>A0A834X248_9FABA</name>
<proteinExistence type="predicted"/>
<dbReference type="AlphaFoldDB" id="A0A834X248"/>
<dbReference type="EMBL" id="JAAIUW010000003">
    <property type="protein sequence ID" value="KAF7837068.1"/>
    <property type="molecule type" value="Genomic_DNA"/>
</dbReference>
<dbReference type="OrthoDB" id="10530396at2759"/>
<accession>A0A834X248</accession>
<protein>
    <submittedName>
        <fullName evidence="1">Uncharacterized protein</fullName>
    </submittedName>
</protein>
<sequence length="230" mass="25526">MRAYQFCMFLVESNHICQASHWRSNQVFKVLLKGFLHECIIAKIVECQRLQWLQEHKQHLRHSCKLICTIPHHGEIGITPSLLVRPTVGLMPTKELKWEGHKMEPSVSVPREIVTIFAATDIADPLLDPQGVPIVVAFPKMIAPALVNLVTTPASLGTTEPKSANEPAVVFILSLVAILSFTRIGIPCKEPAGPLVRRRSWSALSARASASGFISNTPLRIGFSLWISLR</sequence>
<comment type="caution">
    <text evidence="1">The sequence shown here is derived from an EMBL/GenBank/DDBJ whole genome shotgun (WGS) entry which is preliminary data.</text>
</comment>
<gene>
    <name evidence="1" type="ORF">G2W53_005550</name>
</gene>
<organism evidence="1 2">
    <name type="scientific">Senna tora</name>
    <dbReference type="NCBI Taxonomy" id="362788"/>
    <lineage>
        <taxon>Eukaryota</taxon>
        <taxon>Viridiplantae</taxon>
        <taxon>Streptophyta</taxon>
        <taxon>Embryophyta</taxon>
        <taxon>Tracheophyta</taxon>
        <taxon>Spermatophyta</taxon>
        <taxon>Magnoliopsida</taxon>
        <taxon>eudicotyledons</taxon>
        <taxon>Gunneridae</taxon>
        <taxon>Pentapetalae</taxon>
        <taxon>rosids</taxon>
        <taxon>fabids</taxon>
        <taxon>Fabales</taxon>
        <taxon>Fabaceae</taxon>
        <taxon>Caesalpinioideae</taxon>
        <taxon>Cassia clade</taxon>
        <taxon>Senna</taxon>
    </lineage>
</organism>